<organism evidence="3 4">
    <name type="scientific">Geoalkalibacter halelectricus</name>
    <dbReference type="NCBI Taxonomy" id="2847045"/>
    <lineage>
        <taxon>Bacteria</taxon>
        <taxon>Pseudomonadati</taxon>
        <taxon>Thermodesulfobacteriota</taxon>
        <taxon>Desulfuromonadia</taxon>
        <taxon>Desulfuromonadales</taxon>
        <taxon>Geoalkalibacteraceae</taxon>
        <taxon>Geoalkalibacter</taxon>
    </lineage>
</organism>
<evidence type="ECO:0000313" key="4">
    <source>
        <dbReference type="Proteomes" id="UP001060414"/>
    </source>
</evidence>
<feature type="signal peptide" evidence="2">
    <location>
        <begin position="1"/>
        <end position="24"/>
    </location>
</feature>
<sequence length="518" mass="55220">MRAMSSTLLQVWLFLAVSAGLAGAAVPPPPVNQFIGIPDTTFANLIEADCRFCHNQSPPIEAVDPTYLPDRHHVLLGQPIAQPSAAPYVAPGQRFYDCFNCHSLGPDPQTGRFTFEVFRDCTLCHRQLQGQPTVHHARPEAQAGQCVICHGNLVDDMDSGHYIPTYQPSRITPWPSNKPDGGPRGEGNCNFCHNTVALPLFDPTPVIDPASGVLVFRSAETHHATGFVQDAAKCVWCHNITPGINDAFSIRTCQNCHSVASLHNIQFDDQGDGIVPGQENPWFGHIGANSDCVGCHGFGTQAMAAPAAGPVTPYLTAASSSVATAGHSALISLYGTAFVSSPFGRPDLTHPCQVELTDPNGAVLSLAPLEVLPKEVHFRLPADLDPGTYRVRVAKAGRVSNPLALVVRPAPQLSSAHCEAGLVTLHGTGFGGHFPGSQGITGVTTEIREMPGRGRSGPPRTIQMEGEILAWHDTEVRAHFAACAETITLNSIFGSVTAPLETDSNSDKGPGKKNHPRR</sequence>
<accession>A0ABY5ZN52</accession>
<evidence type="ECO:0000256" key="2">
    <source>
        <dbReference type="SAM" id="SignalP"/>
    </source>
</evidence>
<keyword evidence="2" id="KW-0732">Signal</keyword>
<gene>
    <name evidence="3" type="ORF">L9S41_01390</name>
</gene>
<feature type="chain" id="PRO_5047509009" description="Cytochrome c7-like domain-containing protein" evidence="2">
    <location>
        <begin position="25"/>
        <end position="518"/>
    </location>
</feature>
<dbReference type="InterPro" id="IPR036280">
    <property type="entry name" value="Multihaem_cyt_sf"/>
</dbReference>
<keyword evidence="4" id="KW-1185">Reference proteome</keyword>
<dbReference type="Gene3D" id="3.90.10.10">
    <property type="entry name" value="Cytochrome C3"/>
    <property type="match status" value="1"/>
</dbReference>
<dbReference type="EMBL" id="CP092109">
    <property type="protein sequence ID" value="UWZ80063.1"/>
    <property type="molecule type" value="Genomic_DNA"/>
</dbReference>
<proteinExistence type="predicted"/>
<name>A0ABY5ZN52_9BACT</name>
<evidence type="ECO:0000313" key="3">
    <source>
        <dbReference type="EMBL" id="UWZ80063.1"/>
    </source>
</evidence>
<dbReference type="Proteomes" id="UP001060414">
    <property type="component" value="Chromosome"/>
</dbReference>
<protein>
    <recommendedName>
        <fullName evidence="5">Cytochrome c7-like domain-containing protein</fullName>
    </recommendedName>
</protein>
<dbReference type="SUPFAM" id="SSF48695">
    <property type="entry name" value="Multiheme cytochromes"/>
    <property type="match status" value="1"/>
</dbReference>
<evidence type="ECO:0000256" key="1">
    <source>
        <dbReference type="SAM" id="MobiDB-lite"/>
    </source>
</evidence>
<feature type="region of interest" description="Disordered" evidence="1">
    <location>
        <begin position="498"/>
        <end position="518"/>
    </location>
</feature>
<dbReference type="RefSeq" id="WP_260748418.1">
    <property type="nucleotide sequence ID" value="NZ_CP092109.1"/>
</dbReference>
<reference evidence="3" key="1">
    <citation type="journal article" date="2022" name="Environ. Microbiol.">
        <title>Geoalkalibacter halelectricus SAP #1 sp. nov. possessing extracellular electron transfer and mineral#reducing capabilities from a haloalkaline environment.</title>
        <authorList>
            <person name="Yadav S."/>
            <person name="Singh R."/>
            <person name="Sundharam S.S."/>
            <person name="Chaudhary S."/>
            <person name="Krishnamurthi S."/>
            <person name="Patil S.A."/>
        </authorList>
    </citation>
    <scope>NUCLEOTIDE SEQUENCE</scope>
    <source>
        <strain evidence="3">SAP-1</strain>
    </source>
</reference>
<evidence type="ECO:0008006" key="5">
    <source>
        <dbReference type="Google" id="ProtNLM"/>
    </source>
</evidence>